<feature type="compositionally biased region" description="Basic residues" evidence="1">
    <location>
        <begin position="45"/>
        <end position="56"/>
    </location>
</feature>
<name>A0A5Q0BR09_9GAMM</name>
<organism evidence="2 3">
    <name type="scientific">Candidatus Methylospira mobilis</name>
    <dbReference type="NCBI Taxonomy" id="1808979"/>
    <lineage>
        <taxon>Bacteria</taxon>
        <taxon>Pseudomonadati</taxon>
        <taxon>Pseudomonadota</taxon>
        <taxon>Gammaproteobacteria</taxon>
        <taxon>Methylococcales</taxon>
        <taxon>Methylococcaceae</taxon>
        <taxon>Candidatus Methylospira</taxon>
    </lineage>
</organism>
<dbReference type="AlphaFoldDB" id="A0A5Q0BR09"/>
<dbReference type="OrthoDB" id="4296515at2"/>
<feature type="region of interest" description="Disordered" evidence="1">
    <location>
        <begin position="1"/>
        <end position="60"/>
    </location>
</feature>
<dbReference type="InParanoid" id="A0A5Q0BR09"/>
<feature type="compositionally biased region" description="Basic and acidic residues" evidence="1">
    <location>
        <begin position="1"/>
        <end position="13"/>
    </location>
</feature>
<sequence length="669" mass="72469">MGAHDGEYFRSAEHPASTDTPDAPLSANNGEIDADGLPENDISRAIRKAKPPKKPKPKAEKHALYIEENGVICKIGEKSSFPLCNFSARIIEEVIHDNGEEKTLISAIEGRLSNGQTLPRIEVGAGSFAGMAWVNSQWGTKASIKAGNASKDHLRAAIQALSGDYPRRTVYGHTGWREINGQWCYLHTGGAICADGNRTDVEVNPGAGNMQHYRLPDPPQGEDLKAAVRASLSLFSIAPRKPEIGALLLACIYRAPTATAALIDHSALLFGYTGAKKSEAAAMALAHFGQGFDSRHFPAGWVDSAGALEVKAHAAKDALFVVDDFNPVGGKGDIDKIHALADRIIRGAGNQSGRGRLQSDIKQRAAYHPRGLVLMTGEDIPRGQSCRARITIASISRDVTDNRKGDIESTCLTALQNHARAGTFAAAMSGYLQWLAPQINALKQSLPATIREYRDKAIHAGMKGHTRTPSDFASLKAGLALLTDFARHSGTITQEEAGQFLSEAVDALRRLMEEQDEHQASQDEVTRFLSLLSSALASGRCHVIDLEGGLQGVPRGNMSCVRLFGWTQDALGNYEPQGPGIGWMEQKEDTLYLDGDASHAVVVKYASDQGGIFALGQNTLFIRCYERGLLTRTEKERNGKIRYNVQKRATGSKKRRYALRLSALIDQAD</sequence>
<dbReference type="RefSeq" id="WP_153250596.1">
    <property type="nucleotide sequence ID" value="NZ_CP044205.1"/>
</dbReference>
<keyword evidence="3" id="KW-1185">Reference proteome</keyword>
<dbReference type="EMBL" id="CP044205">
    <property type="protein sequence ID" value="QFY44634.1"/>
    <property type="molecule type" value="Genomic_DNA"/>
</dbReference>
<accession>A0A5Q0BR09</accession>
<evidence type="ECO:0000313" key="3">
    <source>
        <dbReference type="Proteomes" id="UP000325755"/>
    </source>
</evidence>
<reference evidence="2 3" key="1">
    <citation type="submission" date="2019-09" db="EMBL/GenBank/DDBJ databases">
        <title>Ecophysiology of the spiral-shaped methanotroph Methylospira mobilis as revealed by the complete genome sequence.</title>
        <authorList>
            <person name="Oshkin I.Y."/>
            <person name="Dedysh S.N."/>
            <person name="Miroshnikov K."/>
            <person name="Danilova O.V."/>
            <person name="Hakobyan A."/>
            <person name="Liesack W."/>
        </authorList>
    </citation>
    <scope>NUCLEOTIDE SEQUENCE [LARGE SCALE GENOMIC DNA]</scope>
    <source>
        <strain evidence="2 3">Shm1</strain>
    </source>
</reference>
<dbReference type="Proteomes" id="UP000325755">
    <property type="component" value="Chromosome"/>
</dbReference>
<dbReference type="KEGG" id="mmob:F6R98_20040"/>
<protein>
    <recommendedName>
        <fullName evidence="4">DUF927 domain-containing protein</fullName>
    </recommendedName>
</protein>
<evidence type="ECO:0000256" key="1">
    <source>
        <dbReference type="SAM" id="MobiDB-lite"/>
    </source>
</evidence>
<evidence type="ECO:0008006" key="4">
    <source>
        <dbReference type="Google" id="ProtNLM"/>
    </source>
</evidence>
<proteinExistence type="predicted"/>
<gene>
    <name evidence="2" type="ORF">F6R98_20040</name>
</gene>
<evidence type="ECO:0000313" key="2">
    <source>
        <dbReference type="EMBL" id="QFY44634.1"/>
    </source>
</evidence>